<keyword evidence="2" id="KW-1185">Reference proteome</keyword>
<accession>A0A0R0M103</accession>
<gene>
    <name evidence="1" type="ORF">M153_3458000764</name>
</gene>
<evidence type="ECO:0000313" key="2">
    <source>
        <dbReference type="Proteomes" id="UP000051530"/>
    </source>
</evidence>
<name>A0A0R0M103_9MICR</name>
<evidence type="ECO:0000313" key="1">
    <source>
        <dbReference type="EMBL" id="KRH92695.1"/>
    </source>
</evidence>
<protein>
    <submittedName>
        <fullName evidence="1">Putative Ankyrin repeat-containing domain, Ankyrin repeat protein</fullName>
    </submittedName>
</protein>
<organism evidence="1 2">
    <name type="scientific">Pseudoloma neurophilia</name>
    <dbReference type="NCBI Taxonomy" id="146866"/>
    <lineage>
        <taxon>Eukaryota</taxon>
        <taxon>Fungi</taxon>
        <taxon>Fungi incertae sedis</taxon>
        <taxon>Microsporidia</taxon>
        <taxon>Pseudoloma</taxon>
    </lineage>
</organism>
<dbReference type="AlphaFoldDB" id="A0A0R0M103"/>
<reference evidence="1 2" key="1">
    <citation type="submission" date="2015-07" db="EMBL/GenBank/DDBJ databases">
        <title>The genome of Pseudoloma neurophilia, a relevant intracellular parasite of the zebrafish.</title>
        <authorList>
            <person name="Ndikumana S."/>
            <person name="Pelin A."/>
            <person name="Sanders J."/>
            <person name="Corradi N."/>
        </authorList>
    </citation>
    <scope>NUCLEOTIDE SEQUENCE [LARGE SCALE GENOMIC DNA]</scope>
    <source>
        <strain evidence="1 2">MK1</strain>
    </source>
</reference>
<proteinExistence type="predicted"/>
<dbReference type="EMBL" id="LGUB01000745">
    <property type="protein sequence ID" value="KRH92695.1"/>
    <property type="molecule type" value="Genomic_DNA"/>
</dbReference>
<dbReference type="VEuPathDB" id="MicrosporidiaDB:M153_3458000764"/>
<comment type="caution">
    <text evidence="1">The sequence shown here is derived from an EMBL/GenBank/DDBJ whole genome shotgun (WGS) entry which is preliminary data.</text>
</comment>
<sequence>MKGFFEKRFSTPETFLTFYKNEIRKPNSGGTLPINKMNNQEKEKIMKKVPNTHCYVNKTVRVPFDQFLRNDTNSHKQRINILLLNNLQKWMYDHNVLHRTKWKESTSTSLPSIESMFTISRQKISLLDCTDKVYTLTYHKSLHNEMSVLLILSLLNDKPYIVERILNSGYSSMMIRKSLSIYSYYLVLSHSYSHIDYSHIDNSHLSTHLSTASNNSTNSSIFNTHLSTNSNTHSNSSTNNSTAKTFLNTMSYKNTQLYGLFNNILLSFNGTINTNRIEYDYMTVEQYITLCKYIRRDGVLSGLKQHMGEKNNT</sequence>
<dbReference type="Proteomes" id="UP000051530">
    <property type="component" value="Unassembled WGS sequence"/>
</dbReference>
<feature type="non-terminal residue" evidence="1">
    <location>
        <position position="313"/>
    </location>
</feature>